<proteinExistence type="predicted"/>
<keyword evidence="6" id="KW-1185">Reference proteome</keyword>
<dbReference type="RefSeq" id="YP_009480616.1">
    <property type="nucleotide sequence ID" value="NC_037656.1"/>
</dbReference>
<evidence type="ECO:0000256" key="4">
    <source>
        <dbReference type="ARBA" id="ARBA00024939"/>
    </source>
</evidence>
<protein>
    <submittedName>
        <fullName evidence="5">Virion core protein</fullName>
    </submittedName>
</protein>
<comment type="subcellular location">
    <subcellularLocation>
        <location evidence="1">Virion</location>
    </subcellularLocation>
</comment>
<evidence type="ECO:0000313" key="5">
    <source>
        <dbReference type="EMBL" id="AWU47123.1"/>
    </source>
</evidence>
<gene>
    <name evidence="5" type="primary">SOPV-ELK-078</name>
</gene>
<dbReference type="KEGG" id="vg:36841075"/>
<keyword evidence="2" id="KW-0946">Virion</keyword>
<evidence type="ECO:0000256" key="2">
    <source>
        <dbReference type="ARBA" id="ARBA00022844"/>
    </source>
</evidence>
<dbReference type="InterPro" id="IPR006791">
    <property type="entry name" value="Pox_D2"/>
</dbReference>
<organism evidence="5">
    <name type="scientific">Sea otter poxvirus</name>
    <dbReference type="NCBI Taxonomy" id="1416741"/>
    <lineage>
        <taxon>Viruses</taxon>
        <taxon>Varidnaviria</taxon>
        <taxon>Bamfordvirae</taxon>
        <taxon>Nucleocytoviricota</taxon>
        <taxon>Pokkesviricetes</taxon>
        <taxon>Chitovirales</taxon>
        <taxon>Poxviridae</taxon>
        <taxon>Chordopoxvirinae</taxon>
        <taxon>Mustelpoxvirus</taxon>
        <taxon>Mustelpoxvirus seaotterpox</taxon>
        <taxon>Sea otterpox virus</taxon>
    </lineage>
</organism>
<dbReference type="OrthoDB" id="13308at10239"/>
<evidence type="ECO:0000313" key="6">
    <source>
        <dbReference type="Proteomes" id="UP000249273"/>
    </source>
</evidence>
<reference evidence="5" key="1">
    <citation type="submission" date="2018-05" db="EMBL/GenBank/DDBJ databases">
        <title>Complete Genome Sequence of a Novel Sea Otter Poxvirus.</title>
        <authorList>
            <person name="Jacob J.M."/>
            <person name="Subramaniam K."/>
            <person name="Tu S.-L."/>
            <person name="Nielsen O."/>
            <person name="Tuomi P.A."/>
            <person name="Upton C."/>
            <person name="Waltzek T.B."/>
        </authorList>
    </citation>
    <scope>NUCLEOTIDE SEQUENCE [LARGE SCALE GENOMIC DNA]</scope>
    <source>
        <strain evidence="5">ELK</strain>
    </source>
</reference>
<keyword evidence="3" id="KW-0426">Late protein</keyword>
<dbReference type="Proteomes" id="UP000249273">
    <property type="component" value="Segment"/>
</dbReference>
<dbReference type="GeneID" id="36841075"/>
<dbReference type="GO" id="GO:0044423">
    <property type="term" value="C:virion component"/>
    <property type="evidence" value="ECO:0007669"/>
    <property type="project" value="UniProtKB-KW"/>
</dbReference>
<sequence>MSMGTPLDILTKQIDKCRILFPSDIKELLNAKFIVVNRGSDGLPNTIYIYNTVARFDNTSIYKIAKYVFRNNKNLLMALFPSEEVLDSIPMLQPDRTLILRDVNNDIDTTSDCITPEDIKRALIILMNAFRTNDEQHNMPWYYLSLRKDIHNIIMQ</sequence>
<evidence type="ECO:0000256" key="1">
    <source>
        <dbReference type="ARBA" id="ARBA00004328"/>
    </source>
</evidence>
<evidence type="ECO:0000256" key="3">
    <source>
        <dbReference type="ARBA" id="ARBA00022921"/>
    </source>
</evidence>
<comment type="function">
    <text evidence="4">Late protein which is part of a large complex required for early virion morphogenesis. This complex participates in the formation of virosomes and the incorporation of virosomal contents into nascent immature virions.</text>
</comment>
<dbReference type="Pfam" id="PF04701">
    <property type="entry name" value="Pox_D2"/>
    <property type="match status" value="1"/>
</dbReference>
<name>A0A2U9QHQ2_9POXV</name>
<accession>A0A2U9QHQ2</accession>
<dbReference type="EMBL" id="MH427217">
    <property type="protein sequence ID" value="AWU47123.1"/>
    <property type="molecule type" value="Genomic_DNA"/>
</dbReference>